<feature type="transmembrane region" description="Helical" evidence="1">
    <location>
        <begin position="305"/>
        <end position="325"/>
    </location>
</feature>
<keyword evidence="3" id="KW-1185">Reference proteome</keyword>
<protein>
    <recommendedName>
        <fullName evidence="4">Inner membrane protein YjgN</fullName>
    </recommendedName>
</protein>
<evidence type="ECO:0008006" key="4">
    <source>
        <dbReference type="Google" id="ProtNLM"/>
    </source>
</evidence>
<dbReference type="RefSeq" id="WP_037928157.1">
    <property type="nucleotide sequence ID" value="NZ_CP054599.1"/>
</dbReference>
<dbReference type="OrthoDB" id="7462354at2"/>
<keyword evidence="1" id="KW-1133">Transmembrane helix</keyword>
<feature type="transmembrane region" description="Helical" evidence="1">
    <location>
        <begin position="238"/>
        <end position="260"/>
    </location>
</feature>
<feature type="transmembrane region" description="Helical" evidence="1">
    <location>
        <begin position="337"/>
        <end position="362"/>
    </location>
</feature>
<dbReference type="InterPro" id="IPR010295">
    <property type="entry name" value="DUF898"/>
</dbReference>
<dbReference type="AlphaFoldDB" id="A0A073J0B1"/>
<feature type="transmembrane region" description="Helical" evidence="1">
    <location>
        <begin position="19"/>
        <end position="37"/>
    </location>
</feature>
<keyword evidence="1" id="KW-0472">Membrane</keyword>
<dbReference type="Proteomes" id="UP000027746">
    <property type="component" value="Unassembled WGS sequence"/>
</dbReference>
<keyword evidence="1" id="KW-0812">Transmembrane</keyword>
<sequence>MSATIHGQYHGKAGPLFSLYFKTAFLTLITLGIYRFWAKTRLRKYIWSATAGDGDSFEYTGTGLEKLLGFLFAIVVLAIYLGIVQMALFYFGLNLFVEPRNQIEALAQVGAIYITLLAVLPLLLFATYRARRYKTARTRWRGLRFGMDNGAWGYVWRALGHGFLSLITLGIMLPRQTFWLEKYMTDRTWYGDAKFEQTGRWQSLYPGLKHVLIAVLVLVIGMTLGIKLQSPVLAGTSVFVGYIWLIVGGVYYRIYAFNVLTRAKMLDGAVTFDSGARTGRVIGIVLTGILAIIGATIVGIFLMGLILMATFGLSFGSLGALFGGYADPGDFNAASGLVGSIVIAVLYVALILALGGLSLVMITQRIISHVVSSVVVANAPHLDHVRQRAADPGADAEGFADALDIGGAI</sequence>
<feature type="transmembrane region" description="Helical" evidence="1">
    <location>
        <begin position="67"/>
        <end position="91"/>
    </location>
</feature>
<name>A0A073J0B1_9RHOB</name>
<feature type="transmembrane region" description="Helical" evidence="1">
    <location>
        <begin position="151"/>
        <end position="173"/>
    </location>
</feature>
<feature type="transmembrane region" description="Helical" evidence="1">
    <location>
        <begin position="111"/>
        <end position="130"/>
    </location>
</feature>
<organism evidence="2 3">
    <name type="scientific">Pseudosulfitobacter pseudonitzschiae</name>
    <dbReference type="NCBI Taxonomy" id="1402135"/>
    <lineage>
        <taxon>Bacteria</taxon>
        <taxon>Pseudomonadati</taxon>
        <taxon>Pseudomonadota</taxon>
        <taxon>Alphaproteobacteria</taxon>
        <taxon>Rhodobacterales</taxon>
        <taxon>Roseobacteraceae</taxon>
        <taxon>Pseudosulfitobacter</taxon>
    </lineage>
</organism>
<feature type="transmembrane region" description="Helical" evidence="1">
    <location>
        <begin position="207"/>
        <end position="226"/>
    </location>
</feature>
<evidence type="ECO:0000313" key="2">
    <source>
        <dbReference type="EMBL" id="KEJ95146.1"/>
    </source>
</evidence>
<dbReference type="GeneID" id="68868790"/>
<comment type="caution">
    <text evidence="2">The sequence shown here is derived from an EMBL/GenBank/DDBJ whole genome shotgun (WGS) entry which is preliminary data.</text>
</comment>
<gene>
    <name evidence="2" type="ORF">SUH3_23875</name>
</gene>
<evidence type="ECO:0000256" key="1">
    <source>
        <dbReference type="SAM" id="Phobius"/>
    </source>
</evidence>
<accession>A0A073J0B1</accession>
<dbReference type="EMBL" id="JAMD01000008">
    <property type="protein sequence ID" value="KEJ95146.1"/>
    <property type="molecule type" value="Genomic_DNA"/>
</dbReference>
<reference evidence="2 3" key="1">
    <citation type="submission" date="2014-01" db="EMBL/GenBank/DDBJ databases">
        <title>Sulfitobacter sp. H3 (MCCC 1A00686) Genome Sequencing.</title>
        <authorList>
            <person name="Lai Q."/>
            <person name="Hong Z."/>
        </authorList>
    </citation>
    <scope>NUCLEOTIDE SEQUENCE [LARGE SCALE GENOMIC DNA]</scope>
    <source>
        <strain evidence="2 3">H3</strain>
    </source>
</reference>
<proteinExistence type="predicted"/>
<dbReference type="Pfam" id="PF05987">
    <property type="entry name" value="DUF898"/>
    <property type="match status" value="1"/>
</dbReference>
<evidence type="ECO:0000313" key="3">
    <source>
        <dbReference type="Proteomes" id="UP000027746"/>
    </source>
</evidence>
<feature type="transmembrane region" description="Helical" evidence="1">
    <location>
        <begin position="280"/>
        <end position="298"/>
    </location>
</feature>